<proteinExistence type="predicted"/>
<sequence>HVFGHTLRQDGVTFEDVAVTFSGEEWGLLDESRRYLYRDVKLENLALTASLDIEYSSLCSTEGPVAYLFYI</sequence>
<dbReference type="InterPro" id="IPR001909">
    <property type="entry name" value="KRAB"/>
</dbReference>
<dbReference type="AlphaFoldDB" id="A0A8C0DGX8"/>
<dbReference type="GeneTree" id="ENSGT01150000287078"/>
<dbReference type="OMA" id="MEYLFQI"/>
<dbReference type="Gene3D" id="6.10.140.140">
    <property type="match status" value="1"/>
</dbReference>
<accession>A0A8C0DGX8</accession>
<name>A0A8C0DGX8_BALMU</name>
<feature type="domain" description="KRAB" evidence="1">
    <location>
        <begin position="12"/>
        <end position="71"/>
    </location>
</feature>
<evidence type="ECO:0000313" key="2">
    <source>
        <dbReference type="Ensembl" id="ENSBMSP00010020601.1"/>
    </source>
</evidence>
<dbReference type="PANTHER" id="PTHR23232:SF133">
    <property type="entry name" value="RIKEN CDNA 1700020N01 GENE"/>
    <property type="match status" value="1"/>
</dbReference>
<dbReference type="SUPFAM" id="SSF109640">
    <property type="entry name" value="KRAB domain (Kruppel-associated box)"/>
    <property type="match status" value="1"/>
</dbReference>
<organism evidence="2">
    <name type="scientific">Balaenoptera musculus</name>
    <name type="common">Blue whale</name>
    <dbReference type="NCBI Taxonomy" id="9771"/>
    <lineage>
        <taxon>Eukaryota</taxon>
        <taxon>Metazoa</taxon>
        <taxon>Chordata</taxon>
        <taxon>Craniata</taxon>
        <taxon>Vertebrata</taxon>
        <taxon>Euteleostomi</taxon>
        <taxon>Mammalia</taxon>
        <taxon>Eutheria</taxon>
        <taxon>Laurasiatheria</taxon>
        <taxon>Artiodactyla</taxon>
        <taxon>Whippomorpha</taxon>
        <taxon>Cetacea</taxon>
        <taxon>Mysticeti</taxon>
        <taxon>Balaenopteridae</taxon>
        <taxon>Balaenoptera</taxon>
    </lineage>
</organism>
<dbReference type="PANTHER" id="PTHR23232">
    <property type="entry name" value="KRAB DOMAIN C2H2 ZINC FINGER"/>
    <property type="match status" value="1"/>
</dbReference>
<dbReference type="GO" id="GO:0006355">
    <property type="term" value="P:regulation of DNA-templated transcription"/>
    <property type="evidence" value="ECO:0007669"/>
    <property type="project" value="InterPro"/>
</dbReference>
<dbReference type="InterPro" id="IPR036051">
    <property type="entry name" value="KRAB_dom_sf"/>
</dbReference>
<dbReference type="Pfam" id="PF01352">
    <property type="entry name" value="KRAB"/>
    <property type="match status" value="1"/>
</dbReference>
<dbReference type="CDD" id="cd07765">
    <property type="entry name" value="KRAB_A-box"/>
    <property type="match status" value="1"/>
</dbReference>
<evidence type="ECO:0000259" key="1">
    <source>
        <dbReference type="PROSITE" id="PS50805"/>
    </source>
</evidence>
<reference evidence="2" key="1">
    <citation type="submission" date="2023-09" db="UniProtKB">
        <authorList>
            <consortium name="Ensembl"/>
        </authorList>
    </citation>
    <scope>IDENTIFICATION</scope>
</reference>
<dbReference type="InterPro" id="IPR050169">
    <property type="entry name" value="Krueppel_C2H2_ZnF"/>
</dbReference>
<dbReference type="SMART" id="SM00349">
    <property type="entry name" value="KRAB"/>
    <property type="match status" value="1"/>
</dbReference>
<protein>
    <recommendedName>
        <fullName evidence="1">KRAB domain-containing protein</fullName>
    </recommendedName>
</protein>
<dbReference type="PROSITE" id="PS50805">
    <property type="entry name" value="KRAB"/>
    <property type="match status" value="1"/>
</dbReference>
<dbReference type="Ensembl" id="ENSBMST00010022742.1">
    <property type="protein sequence ID" value="ENSBMSP00010020601.1"/>
    <property type="gene ID" value="ENSBMSG00010015012.1"/>
</dbReference>